<dbReference type="SMART" id="SM00091">
    <property type="entry name" value="PAS"/>
    <property type="match status" value="1"/>
</dbReference>
<dbReference type="PROSITE" id="PS50112">
    <property type="entry name" value="PAS"/>
    <property type="match status" value="1"/>
</dbReference>
<keyword evidence="8" id="KW-1185">Reference proteome</keyword>
<dbReference type="Gene3D" id="3.30.450.20">
    <property type="entry name" value="PAS domain"/>
    <property type="match status" value="1"/>
</dbReference>
<accession>A0A1U9JSK7</accession>
<evidence type="ECO:0000256" key="3">
    <source>
        <dbReference type="ARBA" id="ARBA00022679"/>
    </source>
</evidence>
<evidence type="ECO:0000256" key="1">
    <source>
        <dbReference type="ARBA" id="ARBA00000085"/>
    </source>
</evidence>
<dbReference type="InterPro" id="IPR003594">
    <property type="entry name" value="HATPase_dom"/>
</dbReference>
<evidence type="ECO:0000256" key="4">
    <source>
        <dbReference type="ARBA" id="ARBA00022777"/>
    </source>
</evidence>
<keyword evidence="3" id="KW-0808">Transferase</keyword>
<comment type="catalytic activity">
    <reaction evidence="1">
        <text>ATP + protein L-histidine = ADP + protein N-phospho-L-histidine.</text>
        <dbReference type="EC" id="2.7.13.3"/>
    </reaction>
</comment>
<dbReference type="AlphaFoldDB" id="A0A1U9JSK7"/>
<dbReference type="GO" id="GO:0005886">
    <property type="term" value="C:plasma membrane"/>
    <property type="evidence" value="ECO:0007669"/>
    <property type="project" value="TreeGrafter"/>
</dbReference>
<dbReference type="InterPro" id="IPR000014">
    <property type="entry name" value="PAS"/>
</dbReference>
<dbReference type="PANTHER" id="PTHR43047">
    <property type="entry name" value="TWO-COMPONENT HISTIDINE PROTEIN KINASE"/>
    <property type="match status" value="1"/>
</dbReference>
<dbReference type="Pfam" id="PF13188">
    <property type="entry name" value="PAS_8"/>
    <property type="match status" value="1"/>
</dbReference>
<reference evidence="7 8" key="2">
    <citation type="journal article" date="2016" name="Sci. Rep.">
        <title>The genome of Rhizobiales bacteria in predatory ants reveals urease gene functions but no genes for nitrogen fixation.</title>
        <authorList>
            <person name="Neuvonen M.M."/>
            <person name="Tamarit D."/>
            <person name="Naslund K."/>
            <person name="Liebig J."/>
            <person name="Feldhaar H."/>
            <person name="Moran N.A."/>
            <person name="Guy L."/>
            <person name="Andersson S.G."/>
        </authorList>
    </citation>
    <scope>NUCLEOTIDE SEQUENCE [LARGE SCALE GENOMIC DNA]</scope>
    <source>
        <strain evidence="7 8">Hsal</strain>
    </source>
</reference>
<dbReference type="InterPro" id="IPR036890">
    <property type="entry name" value="HATPase_C_sf"/>
</dbReference>
<dbReference type="SMART" id="SM00387">
    <property type="entry name" value="HATPase_c"/>
    <property type="match status" value="1"/>
</dbReference>
<dbReference type="CDD" id="cd00130">
    <property type="entry name" value="PAS"/>
    <property type="match status" value="1"/>
</dbReference>
<feature type="domain" description="Histidine kinase" evidence="5">
    <location>
        <begin position="536"/>
        <end position="751"/>
    </location>
</feature>
<dbReference type="PANTHER" id="PTHR43047:SF72">
    <property type="entry name" value="OSMOSENSING HISTIDINE PROTEIN KINASE SLN1"/>
    <property type="match status" value="1"/>
</dbReference>
<dbReference type="Pfam" id="PF00989">
    <property type="entry name" value="PAS"/>
    <property type="match status" value="1"/>
</dbReference>
<evidence type="ECO:0000313" key="8">
    <source>
        <dbReference type="Proteomes" id="UP000188912"/>
    </source>
</evidence>
<dbReference type="EC" id="2.7.13.3" evidence="2"/>
<dbReference type="InterPro" id="IPR005467">
    <property type="entry name" value="His_kinase_dom"/>
</dbReference>
<keyword evidence="4 7" id="KW-0418">Kinase</keyword>
<evidence type="ECO:0000313" key="7">
    <source>
        <dbReference type="EMBL" id="AQS40842.1"/>
    </source>
</evidence>
<dbReference type="STRING" id="1902579.BHV28_01160"/>
<dbReference type="PROSITE" id="PS50109">
    <property type="entry name" value="HIS_KIN"/>
    <property type="match status" value="1"/>
</dbReference>
<dbReference type="SUPFAM" id="SSF55874">
    <property type="entry name" value="ATPase domain of HSP90 chaperone/DNA topoisomerase II/histidine kinase"/>
    <property type="match status" value="1"/>
</dbReference>
<dbReference type="KEGG" id="thd:BHV28_01160"/>
<dbReference type="InterPro" id="IPR013767">
    <property type="entry name" value="PAS_fold"/>
</dbReference>
<dbReference type="GO" id="GO:0006355">
    <property type="term" value="P:regulation of DNA-templated transcription"/>
    <property type="evidence" value="ECO:0007669"/>
    <property type="project" value="InterPro"/>
</dbReference>
<sequence>MAAPHTFLDILANPQVRDAYLAGRITLVFSNDLATILWANGAGARFMGFATVADSINVASGFEPAICAEVEAGLQHGAPVRISGRPWGGEFLVNTIIIGQLGPVVFLRSVGAAQGGSGVDLTEGLSDETTEAAVLDLSGQAVRSSAGFDPDWFDTGELAALLREAHADGGVKKRFLAKNSAIAVGVLRLSAAPALFLLIAARPEAVDEQSRTIRENSLTRQEREAFSAIARHLQADIFAAVPPAGKEEAPSVSAAVSSPALQHIAARLDEQGAPGPGMPLLLAQLPLPVLIYREDEVLFANQAFLTLTGYETVEAFCQVARPAAQMQQWSMLNEITTPAGIAMPVSVQRQSVIWQDGHSAMMGSFISSVAAEGPARVAKAGRDTAEAEMLKDRTIELSALLNMISDGVFVLDSSGVVASVNETACRMFGFAGSAMRGQPFRRYFADQDAEVIARALATAKVNNRRLATDAGQEVDGVTADGKRLKLHIRLGQMEKGEGYFLLVRDLTPVHNAVSGLLRERYQAEEDSWRKSRCLALVSEEVGPSLNAIVKLSQIMLAEKHGAFANEHYRKFVQDILRAGQHITARMNDVQQVLKKEEAAREPDIRPVSLVNVLNGVLGQMMPQANANRIIIRSGLAADLPAVAIEQQALKQVFVNLLSNAIRFTPQGGQIVISAYHQAEAVLLRIRDTGIGMTADEISRLMQFDAAAAGQGASGSGLQRTKALAAANQTRFVLHSEPGKGTVAELVFRVAQKAQVAAS</sequence>
<protein>
    <recommendedName>
        <fullName evidence="2">histidine kinase</fullName>
        <ecNumber evidence="2">2.7.13.3</ecNumber>
    </recommendedName>
</protein>
<dbReference type="NCBIfam" id="TIGR00229">
    <property type="entry name" value="sensory_box"/>
    <property type="match status" value="1"/>
</dbReference>
<gene>
    <name evidence="7" type="ORF">BHV28_01160</name>
</gene>
<dbReference type="Pfam" id="PF02518">
    <property type="entry name" value="HATPase_c"/>
    <property type="match status" value="1"/>
</dbReference>
<feature type="domain" description="PAS" evidence="6">
    <location>
        <begin position="393"/>
        <end position="463"/>
    </location>
</feature>
<dbReference type="Proteomes" id="UP000188912">
    <property type="component" value="Chromosome"/>
</dbReference>
<dbReference type="InterPro" id="IPR035965">
    <property type="entry name" value="PAS-like_dom_sf"/>
</dbReference>
<dbReference type="Gene3D" id="3.30.565.10">
    <property type="entry name" value="Histidine kinase-like ATPase, C-terminal domain"/>
    <property type="match status" value="1"/>
</dbReference>
<dbReference type="EMBL" id="CP017315">
    <property type="protein sequence ID" value="AQS40842.1"/>
    <property type="molecule type" value="Genomic_DNA"/>
</dbReference>
<dbReference type="GO" id="GO:0009927">
    <property type="term" value="F:histidine phosphotransfer kinase activity"/>
    <property type="evidence" value="ECO:0007669"/>
    <property type="project" value="TreeGrafter"/>
</dbReference>
<organism evidence="7 8">
    <name type="scientific">Candidatus Tokpelaia hoelldobleri</name>
    <dbReference type="NCBI Taxonomy" id="1902579"/>
    <lineage>
        <taxon>Bacteria</taxon>
        <taxon>Pseudomonadati</taxon>
        <taxon>Pseudomonadota</taxon>
        <taxon>Alphaproteobacteria</taxon>
        <taxon>Hyphomicrobiales</taxon>
        <taxon>Candidatus Tokpelaia</taxon>
    </lineage>
</organism>
<dbReference type="CDD" id="cd00075">
    <property type="entry name" value="HATPase"/>
    <property type="match status" value="1"/>
</dbReference>
<evidence type="ECO:0000256" key="2">
    <source>
        <dbReference type="ARBA" id="ARBA00012438"/>
    </source>
</evidence>
<reference evidence="7 8" key="1">
    <citation type="journal article" date="2010" name="Science">
        <title>Genomic comparison of the ants Camponotus floridanus and Harpegnathos saltator.</title>
        <authorList>
            <person name="Bonasio R."/>
            <person name="Zhang G."/>
            <person name="Ye C."/>
            <person name="Mutti N.S."/>
            <person name="Fang X."/>
            <person name="Qin N."/>
            <person name="Donahue G."/>
            <person name="Yang P."/>
            <person name="Li Q."/>
            <person name="Li C."/>
            <person name="Zhang P."/>
            <person name="Huang Z."/>
            <person name="Berger S.L."/>
            <person name="Reinberg D."/>
            <person name="Wang J."/>
            <person name="Liebig J."/>
        </authorList>
    </citation>
    <scope>NUCLEOTIDE SEQUENCE [LARGE SCALE GENOMIC DNA]</scope>
    <source>
        <strain evidence="7 8">Hsal</strain>
    </source>
</reference>
<proteinExistence type="predicted"/>
<dbReference type="SUPFAM" id="SSF55785">
    <property type="entry name" value="PYP-like sensor domain (PAS domain)"/>
    <property type="match status" value="1"/>
</dbReference>
<name>A0A1U9JSK7_9HYPH</name>
<evidence type="ECO:0000259" key="6">
    <source>
        <dbReference type="PROSITE" id="PS50112"/>
    </source>
</evidence>
<evidence type="ECO:0000259" key="5">
    <source>
        <dbReference type="PROSITE" id="PS50109"/>
    </source>
</evidence>
<dbReference type="GO" id="GO:0000155">
    <property type="term" value="F:phosphorelay sensor kinase activity"/>
    <property type="evidence" value="ECO:0007669"/>
    <property type="project" value="TreeGrafter"/>
</dbReference>